<evidence type="ECO:0000313" key="2">
    <source>
        <dbReference type="Proteomes" id="UP000772434"/>
    </source>
</evidence>
<keyword evidence="2" id="KW-1185">Reference proteome</keyword>
<dbReference type="SUPFAM" id="SSF81383">
    <property type="entry name" value="F-box domain"/>
    <property type="match status" value="1"/>
</dbReference>
<reference evidence="1" key="1">
    <citation type="submission" date="2020-11" db="EMBL/GenBank/DDBJ databases">
        <authorList>
            <consortium name="DOE Joint Genome Institute"/>
            <person name="Ahrendt S."/>
            <person name="Riley R."/>
            <person name="Andreopoulos W."/>
            <person name="Labutti K."/>
            <person name="Pangilinan J."/>
            <person name="Ruiz-Duenas F.J."/>
            <person name="Barrasa J.M."/>
            <person name="Sanchez-Garcia M."/>
            <person name="Camarero S."/>
            <person name="Miyauchi S."/>
            <person name="Serrano A."/>
            <person name="Linde D."/>
            <person name="Babiker R."/>
            <person name="Drula E."/>
            <person name="Ayuso-Fernandez I."/>
            <person name="Pacheco R."/>
            <person name="Padilla G."/>
            <person name="Ferreira P."/>
            <person name="Barriuso J."/>
            <person name="Kellner H."/>
            <person name="Castanera R."/>
            <person name="Alfaro M."/>
            <person name="Ramirez L."/>
            <person name="Pisabarro A.G."/>
            <person name="Kuo A."/>
            <person name="Tritt A."/>
            <person name="Lipzen A."/>
            <person name="He G."/>
            <person name="Yan M."/>
            <person name="Ng V."/>
            <person name="Cullen D."/>
            <person name="Martin F."/>
            <person name="Rosso M.-N."/>
            <person name="Henrissat B."/>
            <person name="Hibbett D."/>
            <person name="Martinez A.T."/>
            <person name="Grigoriev I.V."/>
        </authorList>
    </citation>
    <scope>NUCLEOTIDE SEQUENCE</scope>
    <source>
        <strain evidence="1">AH 40177</strain>
    </source>
</reference>
<gene>
    <name evidence="1" type="ORF">BDP27DRAFT_1182301</name>
</gene>
<accession>A0A9P5U1R0</accession>
<proteinExistence type="predicted"/>
<sequence>AEIFCLGQEKKRLKRYATQLRSLNSPVRKVPDDILRHIFNNSCDSMNSSQALDLKSKPAMVISSVCSRWRRNALSMPALWSRILLE</sequence>
<dbReference type="AlphaFoldDB" id="A0A9P5U1R0"/>
<evidence type="ECO:0000313" key="1">
    <source>
        <dbReference type="EMBL" id="KAF9062659.1"/>
    </source>
</evidence>
<dbReference type="Gene3D" id="1.20.1280.50">
    <property type="match status" value="1"/>
</dbReference>
<feature type="non-terminal residue" evidence="1">
    <location>
        <position position="1"/>
    </location>
</feature>
<evidence type="ECO:0008006" key="3">
    <source>
        <dbReference type="Google" id="ProtNLM"/>
    </source>
</evidence>
<dbReference type="OrthoDB" id="3229088at2759"/>
<comment type="caution">
    <text evidence="1">The sequence shown here is derived from an EMBL/GenBank/DDBJ whole genome shotgun (WGS) entry which is preliminary data.</text>
</comment>
<organism evidence="1 2">
    <name type="scientific">Rhodocollybia butyracea</name>
    <dbReference type="NCBI Taxonomy" id="206335"/>
    <lineage>
        <taxon>Eukaryota</taxon>
        <taxon>Fungi</taxon>
        <taxon>Dikarya</taxon>
        <taxon>Basidiomycota</taxon>
        <taxon>Agaricomycotina</taxon>
        <taxon>Agaricomycetes</taxon>
        <taxon>Agaricomycetidae</taxon>
        <taxon>Agaricales</taxon>
        <taxon>Marasmiineae</taxon>
        <taxon>Omphalotaceae</taxon>
        <taxon>Rhodocollybia</taxon>
    </lineage>
</organism>
<name>A0A9P5U1R0_9AGAR</name>
<dbReference type="EMBL" id="JADNRY010000166">
    <property type="protein sequence ID" value="KAF9062659.1"/>
    <property type="molecule type" value="Genomic_DNA"/>
</dbReference>
<protein>
    <recommendedName>
        <fullName evidence="3">F-box domain-containing protein</fullName>
    </recommendedName>
</protein>
<feature type="non-terminal residue" evidence="1">
    <location>
        <position position="86"/>
    </location>
</feature>
<dbReference type="InterPro" id="IPR036047">
    <property type="entry name" value="F-box-like_dom_sf"/>
</dbReference>
<dbReference type="Proteomes" id="UP000772434">
    <property type="component" value="Unassembled WGS sequence"/>
</dbReference>